<protein>
    <submittedName>
        <fullName evidence="1">Uncharacterized protein</fullName>
    </submittedName>
</protein>
<reference evidence="1 2" key="1">
    <citation type="submission" date="2023-03" db="EMBL/GenBank/DDBJ databases">
        <authorList>
            <person name="Pearce D."/>
        </authorList>
    </citation>
    <scope>NUCLEOTIDE SEQUENCE [LARGE SCALE GENOMIC DNA]</scope>
    <source>
        <strain evidence="1">Msz</strain>
    </source>
</reference>
<keyword evidence="2" id="KW-1185">Reference proteome</keyword>
<dbReference type="Proteomes" id="UP001162030">
    <property type="component" value="Chromosome"/>
</dbReference>
<evidence type="ECO:0000313" key="1">
    <source>
        <dbReference type="EMBL" id="CAI8830775.1"/>
    </source>
</evidence>
<dbReference type="EMBL" id="OX458333">
    <property type="protein sequence ID" value="CAI8830775.1"/>
    <property type="molecule type" value="Genomic_DNA"/>
</dbReference>
<evidence type="ECO:0000313" key="2">
    <source>
        <dbReference type="Proteomes" id="UP001162030"/>
    </source>
</evidence>
<accession>A0ABM9I1K1</accession>
<sequence>MLALIDPRLRIVEQNTWNIVIYSPGVVTDELRRALERNESRHISITRRPEFSTA</sequence>
<name>A0ABM9I1K1_9GAMM</name>
<gene>
    <name evidence="1" type="ORF">MSZNOR_2139</name>
</gene>
<organism evidence="1 2">
    <name type="scientific">Methylocaldum szegediense</name>
    <dbReference type="NCBI Taxonomy" id="73780"/>
    <lineage>
        <taxon>Bacteria</taxon>
        <taxon>Pseudomonadati</taxon>
        <taxon>Pseudomonadota</taxon>
        <taxon>Gammaproteobacteria</taxon>
        <taxon>Methylococcales</taxon>
        <taxon>Methylococcaceae</taxon>
        <taxon>Methylocaldum</taxon>
    </lineage>
</organism>
<proteinExistence type="predicted"/>